<feature type="region of interest" description="Disordered" evidence="1">
    <location>
        <begin position="1"/>
        <end position="69"/>
    </location>
</feature>
<feature type="compositionally biased region" description="Basic residues" evidence="1">
    <location>
        <begin position="49"/>
        <end position="63"/>
    </location>
</feature>
<evidence type="ECO:0000313" key="2">
    <source>
        <dbReference type="EMBL" id="KCW88463.1"/>
    </source>
</evidence>
<dbReference type="EMBL" id="KK198753">
    <property type="protein sequence ID" value="KCW88463.1"/>
    <property type="molecule type" value="Genomic_DNA"/>
</dbReference>
<reference evidence="2" key="1">
    <citation type="submission" date="2013-07" db="EMBL/GenBank/DDBJ databases">
        <title>The genome of Eucalyptus grandis.</title>
        <authorList>
            <person name="Schmutz J."/>
            <person name="Hayes R."/>
            <person name="Myburg A."/>
            <person name="Tuskan G."/>
            <person name="Grattapaglia D."/>
            <person name="Rokhsar D.S."/>
        </authorList>
    </citation>
    <scope>NUCLEOTIDE SEQUENCE</scope>
    <source>
        <tissue evidence="2">Leaf extractions</tissue>
    </source>
</reference>
<name>A0A059DCJ9_EUCGR</name>
<feature type="compositionally biased region" description="Basic and acidic residues" evidence="1">
    <location>
        <begin position="1"/>
        <end position="35"/>
    </location>
</feature>
<protein>
    <submittedName>
        <fullName evidence="2">Uncharacterized protein</fullName>
    </submittedName>
</protein>
<evidence type="ECO:0000256" key="1">
    <source>
        <dbReference type="SAM" id="MobiDB-lite"/>
    </source>
</evidence>
<dbReference type="InParanoid" id="A0A059DCJ9"/>
<dbReference type="AlphaFoldDB" id="A0A059DCJ9"/>
<gene>
    <name evidence="2" type="ORF">EUGRSUZ_A00851</name>
</gene>
<organism evidence="2">
    <name type="scientific">Eucalyptus grandis</name>
    <name type="common">Flooded gum</name>
    <dbReference type="NCBI Taxonomy" id="71139"/>
    <lineage>
        <taxon>Eukaryota</taxon>
        <taxon>Viridiplantae</taxon>
        <taxon>Streptophyta</taxon>
        <taxon>Embryophyta</taxon>
        <taxon>Tracheophyta</taxon>
        <taxon>Spermatophyta</taxon>
        <taxon>Magnoliopsida</taxon>
        <taxon>eudicotyledons</taxon>
        <taxon>Gunneridae</taxon>
        <taxon>Pentapetalae</taxon>
        <taxon>rosids</taxon>
        <taxon>malvids</taxon>
        <taxon>Myrtales</taxon>
        <taxon>Myrtaceae</taxon>
        <taxon>Myrtoideae</taxon>
        <taxon>Eucalypteae</taxon>
        <taxon>Eucalyptus</taxon>
    </lineage>
</organism>
<dbReference type="Gramene" id="KCW88463">
    <property type="protein sequence ID" value="KCW88463"/>
    <property type="gene ID" value="EUGRSUZ_A00851"/>
</dbReference>
<sequence>MNSATEREKGPERGRTIERGGDRCRSRRELRDQRSFRAGSPTSTERERSRRGRRRRMLRRRRQPAREEN</sequence>
<proteinExistence type="predicted"/>
<accession>A0A059DCJ9</accession>